<keyword evidence="2" id="KW-1003">Cell membrane</keyword>
<dbReference type="AlphaFoldDB" id="A0A8B7ZBQ0"/>
<dbReference type="OrthoDB" id="5983033at2759"/>
<dbReference type="GO" id="GO:0043410">
    <property type="term" value="P:positive regulation of MAPK cascade"/>
    <property type="evidence" value="ECO:0007669"/>
    <property type="project" value="TreeGrafter"/>
</dbReference>
<feature type="transmembrane region" description="Helical" evidence="10">
    <location>
        <begin position="60"/>
        <end position="80"/>
    </location>
</feature>
<feature type="transmembrane region" description="Helical" evidence="10">
    <location>
        <begin position="140"/>
        <end position="163"/>
    </location>
</feature>
<evidence type="ECO:0000256" key="5">
    <source>
        <dbReference type="ARBA" id="ARBA00023040"/>
    </source>
</evidence>
<feature type="domain" description="G-protein coupled receptors family 1 profile" evidence="11">
    <location>
        <begin position="39"/>
        <end position="310"/>
    </location>
</feature>
<dbReference type="KEGG" id="aplc:110985587"/>
<evidence type="ECO:0000256" key="7">
    <source>
        <dbReference type="ARBA" id="ARBA00023170"/>
    </source>
</evidence>
<evidence type="ECO:0000256" key="8">
    <source>
        <dbReference type="ARBA" id="ARBA00023224"/>
    </source>
</evidence>
<dbReference type="InterPro" id="IPR000276">
    <property type="entry name" value="GPCR_Rhodpsn"/>
</dbReference>
<dbReference type="CDD" id="cd14967">
    <property type="entry name" value="7tmA_amine_R-like"/>
    <property type="match status" value="1"/>
</dbReference>
<keyword evidence="12" id="KW-1185">Reference proteome</keyword>
<keyword evidence="3 9" id="KW-0812">Transmembrane</keyword>
<dbReference type="SUPFAM" id="SSF81321">
    <property type="entry name" value="Family A G protein-coupled receptor-like"/>
    <property type="match status" value="1"/>
</dbReference>
<evidence type="ECO:0000313" key="13">
    <source>
        <dbReference type="RefSeq" id="XP_022102407.1"/>
    </source>
</evidence>
<dbReference type="GeneID" id="110985587"/>
<dbReference type="PANTHER" id="PTHR24248">
    <property type="entry name" value="ADRENERGIC RECEPTOR-RELATED G-PROTEIN COUPLED RECEPTOR"/>
    <property type="match status" value="1"/>
</dbReference>
<evidence type="ECO:0000256" key="2">
    <source>
        <dbReference type="ARBA" id="ARBA00022475"/>
    </source>
</evidence>
<evidence type="ECO:0000256" key="4">
    <source>
        <dbReference type="ARBA" id="ARBA00022989"/>
    </source>
</evidence>
<name>A0A8B7ZBQ0_ACAPL</name>
<proteinExistence type="inferred from homology"/>
<dbReference type="InterPro" id="IPR017452">
    <property type="entry name" value="GPCR_Rhodpsn_7TM"/>
</dbReference>
<feature type="transmembrane region" description="Helical" evidence="10">
    <location>
        <begin position="294"/>
        <end position="313"/>
    </location>
</feature>
<dbReference type="SMART" id="SM01381">
    <property type="entry name" value="7TM_GPCR_Srsx"/>
    <property type="match status" value="1"/>
</dbReference>
<evidence type="ECO:0000256" key="6">
    <source>
        <dbReference type="ARBA" id="ARBA00023136"/>
    </source>
</evidence>
<comment type="similarity">
    <text evidence="9">Belongs to the G-protein coupled receptor 1 family.</text>
</comment>
<keyword evidence="4 10" id="KW-1133">Transmembrane helix</keyword>
<evidence type="ECO:0000313" key="12">
    <source>
        <dbReference type="Proteomes" id="UP000694845"/>
    </source>
</evidence>
<sequence>MAVSANVSMTLEASGGLSARVSVVATVCASLLASVVIAGNLLVIVAFVKTENLRSVTNSFLVSLACADLLVGVVVVPFYISLSFVNRGEWYLGQWSCFLFYAMDVMASTASILHLCVVTADRYMAIVYPLTYPVRMTRKVAGVLMLLAWGLSLCVSFPWMFYWKAVVEESPGSGVRCPPPSPPLYSLVSITVAFFVPATVIIALYARMCQVARQHSRSVHKGRIQCGNDRGHPQEAMRIHLGRAQTQTELNREYRAAKTVGLVVGAFLVCWLPVFAVILVSSWCEEELKDIRSYINWLGFINSAVNPFIYAFAISQFREAFKRLLCFERRRSGARNGQNLNFRPGNRFFSGQASPPSATPPTGYQLKHIYF</sequence>
<evidence type="ECO:0000259" key="11">
    <source>
        <dbReference type="PROSITE" id="PS50262"/>
    </source>
</evidence>
<reference evidence="13" key="1">
    <citation type="submission" date="2025-08" db="UniProtKB">
        <authorList>
            <consortium name="RefSeq"/>
        </authorList>
    </citation>
    <scope>IDENTIFICATION</scope>
</reference>
<dbReference type="GO" id="GO:0004930">
    <property type="term" value="F:G protein-coupled receptor activity"/>
    <property type="evidence" value="ECO:0007669"/>
    <property type="project" value="UniProtKB-KW"/>
</dbReference>
<dbReference type="PRINTS" id="PR00237">
    <property type="entry name" value="GPCRRHODOPSN"/>
</dbReference>
<protein>
    <submittedName>
        <fullName evidence="13">Octopamine receptor Oamb-like</fullName>
    </submittedName>
</protein>
<evidence type="ECO:0000256" key="3">
    <source>
        <dbReference type="ARBA" id="ARBA00022692"/>
    </source>
</evidence>
<gene>
    <name evidence="13" type="primary">LOC110985587</name>
</gene>
<dbReference type="Pfam" id="PF00001">
    <property type="entry name" value="7tm_1"/>
    <property type="match status" value="1"/>
</dbReference>
<dbReference type="GO" id="GO:0071880">
    <property type="term" value="P:adenylate cyclase-activating adrenergic receptor signaling pathway"/>
    <property type="evidence" value="ECO:0007669"/>
    <property type="project" value="TreeGrafter"/>
</dbReference>
<keyword evidence="7 9" id="KW-0675">Receptor</keyword>
<feature type="transmembrane region" description="Helical" evidence="10">
    <location>
        <begin position="183"/>
        <end position="206"/>
    </location>
</feature>
<feature type="transmembrane region" description="Helical" evidence="10">
    <location>
        <begin position="100"/>
        <end position="120"/>
    </location>
</feature>
<dbReference type="GO" id="GO:0005886">
    <property type="term" value="C:plasma membrane"/>
    <property type="evidence" value="ECO:0007669"/>
    <property type="project" value="UniProtKB-SubCell"/>
</dbReference>
<dbReference type="Proteomes" id="UP000694845">
    <property type="component" value="Unplaced"/>
</dbReference>
<dbReference type="PANTHER" id="PTHR24248:SF185">
    <property type="entry name" value="DOPAMINE RECEPTOR 2"/>
    <property type="match status" value="1"/>
</dbReference>
<dbReference type="PROSITE" id="PS00237">
    <property type="entry name" value="G_PROTEIN_RECEP_F1_1"/>
    <property type="match status" value="1"/>
</dbReference>
<feature type="transmembrane region" description="Helical" evidence="10">
    <location>
        <begin position="20"/>
        <end position="48"/>
    </location>
</feature>
<keyword evidence="6 10" id="KW-0472">Membrane</keyword>
<dbReference type="PROSITE" id="PS50262">
    <property type="entry name" value="G_PROTEIN_RECEP_F1_2"/>
    <property type="match status" value="1"/>
</dbReference>
<dbReference type="Gene3D" id="1.20.1070.10">
    <property type="entry name" value="Rhodopsin 7-helix transmembrane proteins"/>
    <property type="match status" value="1"/>
</dbReference>
<organism evidence="12 13">
    <name type="scientific">Acanthaster planci</name>
    <name type="common">Crown-of-thorns starfish</name>
    <dbReference type="NCBI Taxonomy" id="133434"/>
    <lineage>
        <taxon>Eukaryota</taxon>
        <taxon>Metazoa</taxon>
        <taxon>Echinodermata</taxon>
        <taxon>Eleutherozoa</taxon>
        <taxon>Asterozoa</taxon>
        <taxon>Asteroidea</taxon>
        <taxon>Valvatacea</taxon>
        <taxon>Valvatida</taxon>
        <taxon>Acanthasteridae</taxon>
        <taxon>Acanthaster</taxon>
    </lineage>
</organism>
<keyword evidence="8 9" id="KW-0807">Transducer</keyword>
<evidence type="ECO:0000256" key="9">
    <source>
        <dbReference type="RuleBase" id="RU000688"/>
    </source>
</evidence>
<keyword evidence="5 9" id="KW-0297">G-protein coupled receptor</keyword>
<dbReference type="OMA" id="CVSFPWM"/>
<evidence type="ECO:0000256" key="10">
    <source>
        <dbReference type="SAM" id="Phobius"/>
    </source>
</evidence>
<evidence type="ECO:0000256" key="1">
    <source>
        <dbReference type="ARBA" id="ARBA00004651"/>
    </source>
</evidence>
<feature type="transmembrane region" description="Helical" evidence="10">
    <location>
        <begin position="260"/>
        <end position="282"/>
    </location>
</feature>
<comment type="subcellular location">
    <subcellularLocation>
        <location evidence="1">Cell membrane</location>
        <topology evidence="1">Multi-pass membrane protein</topology>
    </subcellularLocation>
</comment>
<dbReference type="RefSeq" id="XP_022102407.1">
    <property type="nucleotide sequence ID" value="XM_022246715.1"/>
</dbReference>
<accession>A0A8B7ZBQ0</accession>